<keyword evidence="4" id="KW-1003">Cell membrane</keyword>
<keyword evidence="3" id="KW-0813">Transport</keyword>
<keyword evidence="7" id="KW-1278">Translocase</keyword>
<evidence type="ECO:0000256" key="3">
    <source>
        <dbReference type="ARBA" id="ARBA00022448"/>
    </source>
</evidence>
<accession>A0ABS5QYC7</accession>
<evidence type="ECO:0000256" key="6">
    <source>
        <dbReference type="ARBA" id="ARBA00022840"/>
    </source>
</evidence>
<dbReference type="Proteomes" id="UP001519504">
    <property type="component" value="Unassembled WGS sequence"/>
</dbReference>
<dbReference type="PANTHER" id="PTHR43553:SF27">
    <property type="entry name" value="ENERGY-COUPLING FACTOR TRANSPORTER ATP-BINDING PROTEIN ECFA2"/>
    <property type="match status" value="1"/>
</dbReference>
<proteinExistence type="inferred from homology"/>
<dbReference type="SMART" id="SM00382">
    <property type="entry name" value="AAA"/>
    <property type="match status" value="2"/>
</dbReference>
<dbReference type="Gene3D" id="3.40.50.300">
    <property type="entry name" value="P-loop containing nucleotide triphosphate hydrolases"/>
    <property type="match status" value="2"/>
</dbReference>
<reference evidence="10 11" key="1">
    <citation type="submission" date="2020-02" db="EMBL/GenBank/DDBJ databases">
        <title>Fructobacillus sp. isolated from paper mulberry of Taiwan.</title>
        <authorList>
            <person name="Lin S.-T."/>
        </authorList>
    </citation>
    <scope>NUCLEOTIDE SEQUENCE [LARGE SCALE GENOMIC DNA]</scope>
    <source>
        <strain evidence="10 11">M2-14</strain>
    </source>
</reference>
<comment type="caution">
    <text evidence="10">The sequence shown here is derived from an EMBL/GenBank/DDBJ whole genome shotgun (WGS) entry which is preliminary data.</text>
</comment>
<dbReference type="InterPro" id="IPR003593">
    <property type="entry name" value="AAA+_ATPase"/>
</dbReference>
<dbReference type="RefSeq" id="WP_213808395.1">
    <property type="nucleotide sequence ID" value="NZ_JAAMFK010000001.1"/>
</dbReference>
<evidence type="ECO:0000256" key="1">
    <source>
        <dbReference type="ARBA" id="ARBA00004202"/>
    </source>
</evidence>
<dbReference type="PROSITE" id="PS00211">
    <property type="entry name" value="ABC_TRANSPORTER_1"/>
    <property type="match status" value="2"/>
</dbReference>
<comment type="similarity">
    <text evidence="2">Belongs to the ABC transporter superfamily.</text>
</comment>
<feature type="domain" description="ABC transporter" evidence="9">
    <location>
        <begin position="248"/>
        <end position="464"/>
    </location>
</feature>
<gene>
    <name evidence="10" type="ORF">G6R29_00470</name>
</gene>
<keyword evidence="6 10" id="KW-0067">ATP-binding</keyword>
<dbReference type="EMBL" id="JAAMFK010000001">
    <property type="protein sequence ID" value="MBS9338111.1"/>
    <property type="molecule type" value="Genomic_DNA"/>
</dbReference>
<keyword evidence="5" id="KW-0547">Nucleotide-binding</keyword>
<organism evidence="10 11">
    <name type="scientific">Fructobacillus broussonetiae</name>
    <dbReference type="NCBI Taxonomy" id="2713173"/>
    <lineage>
        <taxon>Bacteria</taxon>
        <taxon>Bacillati</taxon>
        <taxon>Bacillota</taxon>
        <taxon>Bacilli</taxon>
        <taxon>Lactobacillales</taxon>
        <taxon>Lactobacillaceae</taxon>
        <taxon>Fructobacillus</taxon>
    </lineage>
</organism>
<evidence type="ECO:0000256" key="4">
    <source>
        <dbReference type="ARBA" id="ARBA00022475"/>
    </source>
</evidence>
<dbReference type="InterPro" id="IPR050095">
    <property type="entry name" value="ECF_ABC_transporter_ATP-bd"/>
</dbReference>
<protein>
    <submittedName>
        <fullName evidence="10">ATP-binding cassette domain-containing protein</fullName>
    </submittedName>
</protein>
<sequence>MALTAKNLSFSYRKKSPIFENVNLNIEKGSFTLMMGPSGCGKSTLFKCLAGLFPQYGGMVSGSVTVDGEPVAESAANERVKKVSMLFQNPKEQFVLETVEAEIAFALENLSLEPAEIENRIDKALAMVHISEFKHRFLGQLSGGEMQKVVLAEVLALGAEYLLLDEPFAAVDHDSRVELQELFLELSKAGYAVLVCDHDDAGYENRITDFYRCSKGEVTSVESDNWPKDLGEEVFELAAKLPGTGLTLTASELALENDQRLLLFQKELEVNKGDLILITGENGSGKSTFLKAISKLQKYDGALHFNGKNLSDWKNKAYYQSVGLVFQSALDQFLTITVEEELAQVKRYAKNQRYWTEDRVDDALERLELTGLSKRSVYTLSGGQQKKLQVLLMLMTEKELLLFDEPFAGLDNDSFQKVIELIQESRAALEQTMLIVSHQIRPLMGVVNRRLHLQNRELNEEVHA</sequence>
<dbReference type="InterPro" id="IPR015856">
    <property type="entry name" value="ABC_transpr_CbiO/EcfA_su"/>
</dbReference>
<feature type="domain" description="ABC transporter" evidence="9">
    <location>
        <begin position="3"/>
        <end position="240"/>
    </location>
</feature>
<dbReference type="CDD" id="cd03225">
    <property type="entry name" value="ABC_cobalt_CbiO_domain1"/>
    <property type="match status" value="2"/>
</dbReference>
<evidence type="ECO:0000256" key="7">
    <source>
        <dbReference type="ARBA" id="ARBA00022967"/>
    </source>
</evidence>
<name>A0ABS5QYC7_9LACO</name>
<evidence type="ECO:0000313" key="11">
    <source>
        <dbReference type="Proteomes" id="UP001519504"/>
    </source>
</evidence>
<evidence type="ECO:0000256" key="8">
    <source>
        <dbReference type="ARBA" id="ARBA00023136"/>
    </source>
</evidence>
<dbReference type="Pfam" id="PF00005">
    <property type="entry name" value="ABC_tran"/>
    <property type="match status" value="2"/>
</dbReference>
<dbReference type="PANTHER" id="PTHR43553">
    <property type="entry name" value="HEAVY METAL TRANSPORTER"/>
    <property type="match status" value="1"/>
</dbReference>
<evidence type="ECO:0000256" key="2">
    <source>
        <dbReference type="ARBA" id="ARBA00005417"/>
    </source>
</evidence>
<dbReference type="InterPro" id="IPR027417">
    <property type="entry name" value="P-loop_NTPase"/>
</dbReference>
<evidence type="ECO:0000313" key="10">
    <source>
        <dbReference type="EMBL" id="MBS9338111.1"/>
    </source>
</evidence>
<dbReference type="PROSITE" id="PS50893">
    <property type="entry name" value="ABC_TRANSPORTER_2"/>
    <property type="match status" value="2"/>
</dbReference>
<keyword evidence="11" id="KW-1185">Reference proteome</keyword>
<keyword evidence="8" id="KW-0472">Membrane</keyword>
<evidence type="ECO:0000259" key="9">
    <source>
        <dbReference type="PROSITE" id="PS50893"/>
    </source>
</evidence>
<dbReference type="SUPFAM" id="SSF52540">
    <property type="entry name" value="P-loop containing nucleoside triphosphate hydrolases"/>
    <property type="match status" value="2"/>
</dbReference>
<evidence type="ECO:0000256" key="5">
    <source>
        <dbReference type="ARBA" id="ARBA00022741"/>
    </source>
</evidence>
<dbReference type="InterPro" id="IPR003439">
    <property type="entry name" value="ABC_transporter-like_ATP-bd"/>
</dbReference>
<dbReference type="InterPro" id="IPR017871">
    <property type="entry name" value="ABC_transporter-like_CS"/>
</dbReference>
<dbReference type="GO" id="GO:0005524">
    <property type="term" value="F:ATP binding"/>
    <property type="evidence" value="ECO:0007669"/>
    <property type="project" value="UniProtKB-KW"/>
</dbReference>
<comment type="subcellular location">
    <subcellularLocation>
        <location evidence="1">Cell membrane</location>
        <topology evidence="1">Peripheral membrane protein</topology>
    </subcellularLocation>
</comment>